<gene>
    <name evidence="1" type="ORF">DI603_14980</name>
</gene>
<comment type="caution">
    <text evidence="1">The sequence shown here is derived from an EMBL/GenBank/DDBJ whole genome shotgun (WGS) entry which is preliminary data.</text>
</comment>
<accession>A0A2W5DEX3</accession>
<sequence>MIEFQQEPAPTADALWALAREYQQRTEAYDRTVCTGPVGVDGVMPATPRELALIGRHAQDVLRSIRLRAERDGYSVEQLQEAMRAYGSSAQSGRDLVADFPST</sequence>
<organism evidence="1 2">
    <name type="scientific">Roseateles depolymerans</name>
    <dbReference type="NCBI Taxonomy" id="76731"/>
    <lineage>
        <taxon>Bacteria</taxon>
        <taxon>Pseudomonadati</taxon>
        <taxon>Pseudomonadota</taxon>
        <taxon>Betaproteobacteria</taxon>
        <taxon>Burkholderiales</taxon>
        <taxon>Sphaerotilaceae</taxon>
        <taxon>Roseateles</taxon>
    </lineage>
</organism>
<evidence type="ECO:0000313" key="1">
    <source>
        <dbReference type="EMBL" id="PZP30425.1"/>
    </source>
</evidence>
<evidence type="ECO:0000313" key="2">
    <source>
        <dbReference type="Proteomes" id="UP000249633"/>
    </source>
</evidence>
<proteinExistence type="predicted"/>
<name>A0A2W5DEX3_9BURK</name>
<protein>
    <submittedName>
        <fullName evidence="1">Uncharacterized protein</fullName>
    </submittedName>
</protein>
<reference evidence="1 2" key="1">
    <citation type="submission" date="2017-08" db="EMBL/GenBank/DDBJ databases">
        <title>Infants hospitalized years apart are colonized by the same room-sourced microbial strains.</title>
        <authorList>
            <person name="Brooks B."/>
            <person name="Olm M.R."/>
            <person name="Firek B.A."/>
            <person name="Baker R."/>
            <person name="Thomas B.C."/>
            <person name="Morowitz M.J."/>
            <person name="Banfield J.F."/>
        </authorList>
    </citation>
    <scope>NUCLEOTIDE SEQUENCE [LARGE SCALE GENOMIC DNA]</scope>
    <source>
        <strain evidence="1">S2_012_000_R2_81</strain>
    </source>
</reference>
<dbReference type="EMBL" id="QFOD01000014">
    <property type="protein sequence ID" value="PZP30425.1"/>
    <property type="molecule type" value="Genomic_DNA"/>
</dbReference>
<dbReference type="AlphaFoldDB" id="A0A2W5DEX3"/>
<dbReference type="Proteomes" id="UP000249633">
    <property type="component" value="Unassembled WGS sequence"/>
</dbReference>